<dbReference type="PANTHER" id="PTHR43157">
    <property type="entry name" value="PHOSPHATIDYLINOSITOL-GLYCAN BIOSYNTHESIS CLASS F PROTEIN-RELATED"/>
    <property type="match status" value="1"/>
</dbReference>
<dbReference type="SUPFAM" id="SSF51735">
    <property type="entry name" value="NAD(P)-binding Rossmann-fold domains"/>
    <property type="match status" value="1"/>
</dbReference>
<dbReference type="PRINTS" id="PR00080">
    <property type="entry name" value="SDRFAMILY"/>
</dbReference>
<evidence type="ECO:0000256" key="3">
    <source>
        <dbReference type="RuleBase" id="RU000363"/>
    </source>
</evidence>
<comment type="caution">
    <text evidence="4">The sequence shown here is derived from an EMBL/GenBank/DDBJ whole genome shotgun (WGS) entry which is preliminary data.</text>
</comment>
<dbReference type="OrthoDB" id="3237043at2"/>
<dbReference type="Proteomes" id="UP000243528">
    <property type="component" value="Unassembled WGS sequence"/>
</dbReference>
<organism evidence="4 5">
    <name type="scientific">Haloactinopolyspora alba</name>
    <dbReference type="NCBI Taxonomy" id="648780"/>
    <lineage>
        <taxon>Bacteria</taxon>
        <taxon>Bacillati</taxon>
        <taxon>Actinomycetota</taxon>
        <taxon>Actinomycetes</taxon>
        <taxon>Jiangellales</taxon>
        <taxon>Jiangellaceae</taxon>
        <taxon>Haloactinopolyspora</taxon>
    </lineage>
</organism>
<protein>
    <submittedName>
        <fullName evidence="4">NAD(P)-dependent dehydrogenase (Short-subunit alcohol dehydrogenase family)</fullName>
    </submittedName>
</protein>
<proteinExistence type="inferred from homology"/>
<comment type="similarity">
    <text evidence="1 3">Belongs to the short-chain dehydrogenases/reductases (SDR) family.</text>
</comment>
<reference evidence="4 5" key="1">
    <citation type="submission" date="2018-03" db="EMBL/GenBank/DDBJ databases">
        <title>Genomic Encyclopedia of Archaeal and Bacterial Type Strains, Phase II (KMG-II): from individual species to whole genera.</title>
        <authorList>
            <person name="Goeker M."/>
        </authorList>
    </citation>
    <scope>NUCLEOTIDE SEQUENCE [LARGE SCALE GENOMIC DNA]</scope>
    <source>
        <strain evidence="4 5">DSM 45211</strain>
    </source>
</reference>
<dbReference type="Gene3D" id="3.40.50.720">
    <property type="entry name" value="NAD(P)-binding Rossmann-like Domain"/>
    <property type="match status" value="1"/>
</dbReference>
<evidence type="ECO:0000256" key="1">
    <source>
        <dbReference type="ARBA" id="ARBA00006484"/>
    </source>
</evidence>
<dbReference type="GO" id="GO:0016491">
    <property type="term" value="F:oxidoreductase activity"/>
    <property type="evidence" value="ECO:0007669"/>
    <property type="project" value="UniProtKB-KW"/>
</dbReference>
<keyword evidence="5" id="KW-1185">Reference proteome</keyword>
<evidence type="ECO:0000313" key="5">
    <source>
        <dbReference type="Proteomes" id="UP000243528"/>
    </source>
</evidence>
<dbReference type="AlphaFoldDB" id="A0A2P8DX52"/>
<dbReference type="Pfam" id="PF00106">
    <property type="entry name" value="adh_short"/>
    <property type="match status" value="1"/>
</dbReference>
<dbReference type="InterPro" id="IPR020904">
    <property type="entry name" value="Sc_DH/Rdtase_CS"/>
</dbReference>
<dbReference type="RefSeq" id="WP_106538266.1">
    <property type="nucleotide sequence ID" value="NZ_PYGE01000012.1"/>
</dbReference>
<keyword evidence="2" id="KW-0560">Oxidoreductase</keyword>
<dbReference type="InterPro" id="IPR036291">
    <property type="entry name" value="NAD(P)-bd_dom_sf"/>
</dbReference>
<dbReference type="EMBL" id="PYGE01000012">
    <property type="protein sequence ID" value="PSL01794.1"/>
    <property type="molecule type" value="Genomic_DNA"/>
</dbReference>
<dbReference type="PANTHER" id="PTHR43157:SF31">
    <property type="entry name" value="PHOSPHATIDYLINOSITOL-GLYCAN BIOSYNTHESIS CLASS F PROTEIN"/>
    <property type="match status" value="1"/>
</dbReference>
<accession>A0A2P8DX52</accession>
<dbReference type="PROSITE" id="PS00061">
    <property type="entry name" value="ADH_SHORT"/>
    <property type="match status" value="1"/>
</dbReference>
<dbReference type="PRINTS" id="PR00081">
    <property type="entry name" value="GDHRDH"/>
</dbReference>
<gene>
    <name evidence="4" type="ORF">CLV30_11233</name>
</gene>
<dbReference type="InterPro" id="IPR002347">
    <property type="entry name" value="SDR_fam"/>
</dbReference>
<sequence>MPAERVVLITGSTDGVGRLLAQRLAAPGTHVLIHGRDSARGDAVVAATERAGGTATFVGADLASLSEVRHLADAVTSEHDHVDILVNNAGMSIPDGPRRESPDGFERHFAVNYLAPFLLTRLLLPSLGARRSSRVVNVISAGQSAVDLDDPMLERGYDGYRAYGQSKVALAMLTFDLAEQYDATRLTANCLHPGTHLDTTMVRAAGIRPAGTADQGADAVLTLATSDALAATTGRYFDGKRKSRVHPQAYDPAARARLRSISERLTALTPQ</sequence>
<name>A0A2P8DX52_9ACTN</name>
<evidence type="ECO:0000256" key="2">
    <source>
        <dbReference type="ARBA" id="ARBA00023002"/>
    </source>
</evidence>
<evidence type="ECO:0000313" key="4">
    <source>
        <dbReference type="EMBL" id="PSL01794.1"/>
    </source>
</evidence>